<keyword evidence="7 12" id="KW-0624">Polysaccharide degradation</keyword>
<dbReference type="PANTHER" id="PTHR34876:SF4">
    <property type="entry name" value="1,4-BETA-D-GLUCAN CELLOBIOHYDROLASE C-RELATED"/>
    <property type="match status" value="1"/>
</dbReference>
<evidence type="ECO:0000256" key="3">
    <source>
        <dbReference type="ARBA" id="ARBA00023001"/>
    </source>
</evidence>
<dbReference type="InterPro" id="IPR016288">
    <property type="entry name" value="Beta_cellobiohydrolase"/>
</dbReference>
<keyword evidence="3 12" id="KW-0136">Cellulose degradation</keyword>
<dbReference type="PROSITE" id="PS00655">
    <property type="entry name" value="GLYCOSYL_HYDROL_F6_1"/>
    <property type="match status" value="1"/>
</dbReference>
<keyword evidence="4" id="KW-1015">Disulfide bond</keyword>
<dbReference type="PIRSF" id="PIRSF001100">
    <property type="entry name" value="Beta_cellobiohydrolase"/>
    <property type="match status" value="1"/>
</dbReference>
<evidence type="ECO:0000256" key="1">
    <source>
        <dbReference type="ARBA" id="ARBA00022729"/>
    </source>
</evidence>
<name>A0A4U1IEG5_9BACT</name>
<evidence type="ECO:0000256" key="12">
    <source>
        <dbReference type="RuleBase" id="RU361186"/>
    </source>
</evidence>
<dbReference type="PROSITE" id="PS00656">
    <property type="entry name" value="GLYCOSYL_HYDROL_F6_2"/>
    <property type="match status" value="1"/>
</dbReference>
<keyword evidence="14" id="KW-1185">Reference proteome</keyword>
<feature type="binding site" evidence="9">
    <location>
        <position position="88"/>
    </location>
    <ligand>
        <name>substrate</name>
    </ligand>
</feature>
<accession>A0A4U1IEG5</accession>
<dbReference type="GO" id="GO:0030245">
    <property type="term" value="P:cellulose catabolic process"/>
    <property type="evidence" value="ECO:0007669"/>
    <property type="project" value="UniProtKB-KW"/>
</dbReference>
<feature type="active site" evidence="10">
    <location>
        <position position="125"/>
    </location>
</feature>
<evidence type="ECO:0000256" key="8">
    <source>
        <dbReference type="PIRSR" id="PIRSR001100-1"/>
    </source>
</evidence>
<protein>
    <recommendedName>
        <fullName evidence="12">Glucanase</fullName>
        <ecNumber evidence="12">3.2.1.-</ecNumber>
    </recommendedName>
</protein>
<dbReference type="PROSITE" id="PS51257">
    <property type="entry name" value="PROKAR_LIPOPROTEIN"/>
    <property type="match status" value="1"/>
</dbReference>
<evidence type="ECO:0000313" key="14">
    <source>
        <dbReference type="Proteomes" id="UP000309215"/>
    </source>
</evidence>
<dbReference type="SUPFAM" id="SSF51989">
    <property type="entry name" value="Glycosyl hydrolases family 6, cellulases"/>
    <property type="match status" value="1"/>
</dbReference>
<feature type="binding site" evidence="9">
    <location>
        <position position="303"/>
    </location>
    <ligand>
        <name>substrate</name>
    </ligand>
</feature>
<proteinExistence type="inferred from homology"/>
<dbReference type="PANTHER" id="PTHR34876">
    <property type="match status" value="1"/>
</dbReference>
<keyword evidence="6 12" id="KW-0326">Glycosidase</keyword>
<dbReference type="GO" id="GO:0004553">
    <property type="term" value="F:hydrolase activity, hydrolyzing O-glycosyl compounds"/>
    <property type="evidence" value="ECO:0007669"/>
    <property type="project" value="InterPro"/>
</dbReference>
<dbReference type="InterPro" id="IPR001524">
    <property type="entry name" value="Glyco_hydro_6_CS"/>
</dbReference>
<evidence type="ECO:0000256" key="11">
    <source>
        <dbReference type="PROSITE-ProRule" id="PRU10057"/>
    </source>
</evidence>
<dbReference type="Gene3D" id="3.20.20.40">
    <property type="entry name" value="1, 4-beta cellobiohydrolase"/>
    <property type="match status" value="1"/>
</dbReference>
<evidence type="ECO:0000256" key="10">
    <source>
        <dbReference type="PROSITE-ProRule" id="PRU10056"/>
    </source>
</evidence>
<feature type="active site" description="Proton donor" evidence="8 11">
    <location>
        <position position="163"/>
    </location>
</feature>
<evidence type="ECO:0000313" key="13">
    <source>
        <dbReference type="EMBL" id="TKC92089.1"/>
    </source>
</evidence>
<sequence length="335" mass="35706">MDRRRRVFPWVAAAAALLCACIPRPEAGAIDAPGSAASIAPGEHPFKGGRLFVDPGSNARRQVEAWRDARPADAAMIEKIAREPQSFWFGDWNQDVTADVDWRVSAIDHAGAIALLVAYDIPYRDCGNHSAGGASAAEAYKAWIRAFARGIGARRAAVILEPDALGLLKDCLTPAQQEERLALLRDAVTVLGQSGAVSVYIDAGNAKWQPPPVMAERLRAAGIAGARGFALNVSNFVTTEESVAYGKEISALLSGKPFVVDTSRNGNGPTKELQWCNPDGRALGRPPSAETGDPLVDAYLWIKLPGESDGACNGGPRAGEWWPEYALGLAQRAKP</sequence>
<dbReference type="PRINTS" id="PR00733">
    <property type="entry name" value="GLHYDRLASE6"/>
</dbReference>
<comment type="similarity">
    <text evidence="12">Belongs to the glycosyl hydrolase family 6.</text>
</comment>
<dbReference type="EMBL" id="SSMQ01000140">
    <property type="protein sequence ID" value="TKC92089.1"/>
    <property type="molecule type" value="Genomic_DNA"/>
</dbReference>
<dbReference type="AlphaFoldDB" id="A0A4U1IEG5"/>
<keyword evidence="1 12" id="KW-0732">Signal</keyword>
<organism evidence="13 14">
    <name type="scientific">Polyangium fumosum</name>
    <dbReference type="NCBI Taxonomy" id="889272"/>
    <lineage>
        <taxon>Bacteria</taxon>
        <taxon>Pseudomonadati</taxon>
        <taxon>Myxococcota</taxon>
        <taxon>Polyangia</taxon>
        <taxon>Polyangiales</taxon>
        <taxon>Polyangiaceae</taxon>
        <taxon>Polyangium</taxon>
    </lineage>
</organism>
<keyword evidence="5 12" id="KW-0119">Carbohydrate metabolism</keyword>
<feature type="binding site" evidence="9">
    <location>
        <position position="208"/>
    </location>
    <ligand>
        <name>substrate</name>
    </ligand>
</feature>
<dbReference type="InterPro" id="IPR036434">
    <property type="entry name" value="Beta_cellobiohydrolase_sf"/>
</dbReference>
<feature type="chain" id="PRO_5021043559" description="Glucanase" evidence="12">
    <location>
        <begin position="28"/>
        <end position="335"/>
    </location>
</feature>
<evidence type="ECO:0000256" key="7">
    <source>
        <dbReference type="ARBA" id="ARBA00023326"/>
    </source>
</evidence>
<evidence type="ECO:0000256" key="9">
    <source>
        <dbReference type="PIRSR" id="PIRSR001100-2"/>
    </source>
</evidence>
<feature type="binding site" evidence="9">
    <location>
        <position position="275"/>
    </location>
    <ligand>
        <name>substrate</name>
    </ligand>
</feature>
<reference evidence="13 14" key="1">
    <citation type="submission" date="2019-04" db="EMBL/GenBank/DDBJ databases">
        <authorList>
            <person name="Li Y."/>
            <person name="Wang J."/>
        </authorList>
    </citation>
    <scope>NUCLEOTIDE SEQUENCE [LARGE SCALE GENOMIC DNA]</scope>
    <source>
        <strain evidence="13 14">DSM 14668</strain>
    </source>
</reference>
<comment type="caution">
    <text evidence="13">The sequence shown here is derived from an EMBL/GenBank/DDBJ whole genome shotgun (WGS) entry which is preliminary data.</text>
</comment>
<feature type="signal peptide" evidence="12">
    <location>
        <begin position="1"/>
        <end position="27"/>
    </location>
</feature>
<evidence type="ECO:0000256" key="5">
    <source>
        <dbReference type="ARBA" id="ARBA00023277"/>
    </source>
</evidence>
<dbReference type="OrthoDB" id="9775889at2"/>
<gene>
    <name evidence="13" type="ORF">E8A74_50540</name>
</gene>
<dbReference type="Proteomes" id="UP000309215">
    <property type="component" value="Unassembled WGS sequence"/>
</dbReference>
<dbReference type="EC" id="3.2.1.-" evidence="12"/>
<feature type="binding site" evidence="9">
    <location>
        <position position="307"/>
    </location>
    <ligand>
        <name>substrate</name>
    </ligand>
</feature>
<feature type="binding site" evidence="9">
    <location>
        <position position="235"/>
    </location>
    <ligand>
        <name>substrate</name>
    </ligand>
</feature>
<evidence type="ECO:0000256" key="4">
    <source>
        <dbReference type="ARBA" id="ARBA00023157"/>
    </source>
</evidence>
<evidence type="ECO:0000256" key="6">
    <source>
        <dbReference type="ARBA" id="ARBA00023295"/>
    </source>
</evidence>
<dbReference type="Pfam" id="PF01341">
    <property type="entry name" value="Glyco_hydro_6"/>
    <property type="match status" value="1"/>
</dbReference>
<evidence type="ECO:0000256" key="2">
    <source>
        <dbReference type="ARBA" id="ARBA00022801"/>
    </source>
</evidence>
<keyword evidence="2 12" id="KW-0378">Hydrolase</keyword>
<feature type="active site" description="Proton acceptor" evidence="8">
    <location>
        <position position="309"/>
    </location>
</feature>